<evidence type="ECO:0000313" key="2">
    <source>
        <dbReference type="EMBL" id="KKM98597.1"/>
    </source>
</evidence>
<name>A0A0F9PZG9_9ZZZZ</name>
<comment type="caution">
    <text evidence="2">The sequence shown here is derived from an EMBL/GenBank/DDBJ whole genome shotgun (WGS) entry which is preliminary data.</text>
</comment>
<gene>
    <name evidence="2" type="ORF">LCGC14_1156270</name>
</gene>
<proteinExistence type="predicted"/>
<accession>A0A0F9PZG9</accession>
<organism evidence="2">
    <name type="scientific">marine sediment metagenome</name>
    <dbReference type="NCBI Taxonomy" id="412755"/>
    <lineage>
        <taxon>unclassified sequences</taxon>
        <taxon>metagenomes</taxon>
        <taxon>ecological metagenomes</taxon>
    </lineage>
</organism>
<feature type="transmembrane region" description="Helical" evidence="1">
    <location>
        <begin position="6"/>
        <end position="29"/>
    </location>
</feature>
<keyword evidence="1" id="KW-0472">Membrane</keyword>
<evidence type="ECO:0000256" key="1">
    <source>
        <dbReference type="SAM" id="Phobius"/>
    </source>
</evidence>
<reference evidence="2" key="1">
    <citation type="journal article" date="2015" name="Nature">
        <title>Complex archaea that bridge the gap between prokaryotes and eukaryotes.</title>
        <authorList>
            <person name="Spang A."/>
            <person name="Saw J.H."/>
            <person name="Jorgensen S.L."/>
            <person name="Zaremba-Niedzwiedzka K."/>
            <person name="Martijn J."/>
            <person name="Lind A.E."/>
            <person name="van Eijk R."/>
            <person name="Schleper C."/>
            <person name="Guy L."/>
            <person name="Ettema T.J."/>
        </authorList>
    </citation>
    <scope>NUCLEOTIDE SEQUENCE</scope>
</reference>
<protein>
    <submittedName>
        <fullName evidence="2">Uncharacterized protein</fullName>
    </submittedName>
</protein>
<sequence>MTPEVLQTLALTGMGTAGTAALGGIAWGIRRVIQKVDTMDTLIRGDGNGNPGINECIRDVHAEVREVRKDFKNHLVDHPL</sequence>
<dbReference type="AlphaFoldDB" id="A0A0F9PZG9"/>
<dbReference type="EMBL" id="LAZR01005599">
    <property type="protein sequence ID" value="KKM98597.1"/>
    <property type="molecule type" value="Genomic_DNA"/>
</dbReference>
<keyword evidence="1" id="KW-0812">Transmembrane</keyword>
<keyword evidence="1" id="KW-1133">Transmembrane helix</keyword>